<evidence type="ECO:0000256" key="4">
    <source>
        <dbReference type="PROSITE-ProRule" id="PRU00335"/>
    </source>
</evidence>
<feature type="domain" description="HTH tetR-type" evidence="5">
    <location>
        <begin position="1"/>
        <end position="59"/>
    </location>
</feature>
<keyword evidence="3" id="KW-0804">Transcription</keyword>
<evidence type="ECO:0000256" key="1">
    <source>
        <dbReference type="ARBA" id="ARBA00023015"/>
    </source>
</evidence>
<dbReference type="EMBL" id="JAJGNA010000023">
    <property type="protein sequence ID" value="MCC4309839.1"/>
    <property type="molecule type" value="Genomic_DNA"/>
</dbReference>
<sequence length="181" mass="20492">MKDRITDAAVELLINEGVAKTTTVAVQKRAAVSRGALLHHFPSRAALLASTIERLVRLNEQQINESFSGDGTIEKALIVLSDNMAKPSYLAEMELWAISRNDQELRDALYQAEKAARSDLDRVVGRLLDPWKKHKEYQLLADLCVEFIRGVAFSDILRKRPEYRSRMISEWVRLIEAAIGD</sequence>
<accession>A0A9Q3YNG9</accession>
<keyword evidence="7" id="KW-1185">Reference proteome</keyword>
<evidence type="ECO:0000256" key="3">
    <source>
        <dbReference type="ARBA" id="ARBA00023163"/>
    </source>
</evidence>
<proteinExistence type="predicted"/>
<name>A0A9Q3YNG9_9GAMM</name>
<feature type="DNA-binding region" description="H-T-H motif" evidence="4">
    <location>
        <begin position="22"/>
        <end position="41"/>
    </location>
</feature>
<dbReference type="GO" id="GO:0003700">
    <property type="term" value="F:DNA-binding transcription factor activity"/>
    <property type="evidence" value="ECO:0007669"/>
    <property type="project" value="TreeGrafter"/>
</dbReference>
<dbReference type="PROSITE" id="PS50977">
    <property type="entry name" value="HTH_TETR_2"/>
    <property type="match status" value="1"/>
</dbReference>
<dbReference type="Pfam" id="PF00440">
    <property type="entry name" value="TetR_N"/>
    <property type="match status" value="1"/>
</dbReference>
<dbReference type="InterPro" id="IPR050109">
    <property type="entry name" value="HTH-type_TetR-like_transc_reg"/>
</dbReference>
<reference evidence="6" key="1">
    <citation type="submission" date="2021-10" db="EMBL/GenBank/DDBJ databases">
        <title>The diversity and Nitrogen Metabolism of Culturable Nitrate-Utilizing Bacteria Within the Oxygen Minimum Zone of the Changjiang (Yangtze River)Estuary.</title>
        <authorList>
            <person name="Zhang D."/>
            <person name="Zheng J."/>
            <person name="Liu S."/>
            <person name="He W."/>
        </authorList>
    </citation>
    <scope>NUCLEOTIDE SEQUENCE</scope>
    <source>
        <strain evidence="6">FXH-223</strain>
    </source>
</reference>
<dbReference type="GO" id="GO:0000976">
    <property type="term" value="F:transcription cis-regulatory region binding"/>
    <property type="evidence" value="ECO:0007669"/>
    <property type="project" value="TreeGrafter"/>
</dbReference>
<protein>
    <submittedName>
        <fullName evidence="6">TetR/AcrR family transcriptional regulator</fullName>
    </submittedName>
</protein>
<dbReference type="Gene3D" id="1.10.357.10">
    <property type="entry name" value="Tetracycline Repressor, domain 2"/>
    <property type="match status" value="1"/>
</dbReference>
<gene>
    <name evidence="6" type="ORF">LL252_14795</name>
</gene>
<dbReference type="SUPFAM" id="SSF46689">
    <property type="entry name" value="Homeodomain-like"/>
    <property type="match status" value="1"/>
</dbReference>
<dbReference type="Proteomes" id="UP001108027">
    <property type="component" value="Unassembled WGS sequence"/>
</dbReference>
<dbReference type="InterPro" id="IPR001647">
    <property type="entry name" value="HTH_TetR"/>
</dbReference>
<dbReference type="PRINTS" id="PR00455">
    <property type="entry name" value="HTHTETR"/>
</dbReference>
<comment type="caution">
    <text evidence="6">The sequence shown here is derived from an EMBL/GenBank/DDBJ whole genome shotgun (WGS) entry which is preliminary data.</text>
</comment>
<evidence type="ECO:0000313" key="6">
    <source>
        <dbReference type="EMBL" id="MCC4309839.1"/>
    </source>
</evidence>
<dbReference type="InterPro" id="IPR009057">
    <property type="entry name" value="Homeodomain-like_sf"/>
</dbReference>
<dbReference type="AlphaFoldDB" id="A0A9Q3YNG9"/>
<dbReference type="RefSeq" id="WP_228234566.1">
    <property type="nucleotide sequence ID" value="NZ_JAJGNA010000023.1"/>
</dbReference>
<dbReference type="PANTHER" id="PTHR30055">
    <property type="entry name" value="HTH-TYPE TRANSCRIPTIONAL REGULATOR RUTR"/>
    <property type="match status" value="1"/>
</dbReference>
<evidence type="ECO:0000256" key="2">
    <source>
        <dbReference type="ARBA" id="ARBA00023125"/>
    </source>
</evidence>
<evidence type="ECO:0000313" key="7">
    <source>
        <dbReference type="Proteomes" id="UP001108027"/>
    </source>
</evidence>
<evidence type="ECO:0000259" key="5">
    <source>
        <dbReference type="PROSITE" id="PS50977"/>
    </source>
</evidence>
<keyword evidence="1" id="KW-0805">Transcription regulation</keyword>
<keyword evidence="2 4" id="KW-0238">DNA-binding</keyword>
<dbReference type="PANTHER" id="PTHR30055:SF234">
    <property type="entry name" value="HTH-TYPE TRANSCRIPTIONAL REGULATOR BETI"/>
    <property type="match status" value="1"/>
</dbReference>
<organism evidence="6 7">
    <name type="scientific">Alloalcanivorax marinus</name>
    <dbReference type="NCBI Taxonomy" id="1177169"/>
    <lineage>
        <taxon>Bacteria</taxon>
        <taxon>Pseudomonadati</taxon>
        <taxon>Pseudomonadota</taxon>
        <taxon>Gammaproteobacteria</taxon>
        <taxon>Oceanospirillales</taxon>
        <taxon>Alcanivoracaceae</taxon>
        <taxon>Alloalcanivorax</taxon>
    </lineage>
</organism>